<name>A0A2Z2KD16_9BACL</name>
<evidence type="ECO:0000256" key="1">
    <source>
        <dbReference type="SAM" id="MobiDB-lite"/>
    </source>
</evidence>
<dbReference type="EMBL" id="CP021780">
    <property type="protein sequence ID" value="ASA20853.1"/>
    <property type="molecule type" value="Genomic_DNA"/>
</dbReference>
<proteinExistence type="predicted"/>
<dbReference type="AlphaFoldDB" id="A0A2Z2KD16"/>
<accession>A0A2Z2KD16</accession>
<gene>
    <name evidence="3" type="ORF">B9T62_08705</name>
</gene>
<evidence type="ECO:0000313" key="3">
    <source>
        <dbReference type="EMBL" id="ASA20853.1"/>
    </source>
</evidence>
<evidence type="ECO:0000313" key="4">
    <source>
        <dbReference type="Proteomes" id="UP000249890"/>
    </source>
</evidence>
<dbReference type="OrthoDB" id="2661942at2"/>
<evidence type="ECO:0008006" key="5">
    <source>
        <dbReference type="Google" id="ProtNLM"/>
    </source>
</evidence>
<dbReference type="Proteomes" id="UP000249890">
    <property type="component" value="Chromosome"/>
</dbReference>
<evidence type="ECO:0000256" key="2">
    <source>
        <dbReference type="SAM" id="SignalP"/>
    </source>
</evidence>
<feature type="region of interest" description="Disordered" evidence="1">
    <location>
        <begin position="21"/>
        <end position="67"/>
    </location>
</feature>
<keyword evidence="2" id="KW-0732">Signal</keyword>
<organism evidence="3 4">
    <name type="scientific">Paenibacillus donghaensis</name>
    <dbReference type="NCBI Taxonomy" id="414771"/>
    <lineage>
        <taxon>Bacteria</taxon>
        <taxon>Bacillati</taxon>
        <taxon>Bacillota</taxon>
        <taxon>Bacilli</taxon>
        <taxon>Bacillales</taxon>
        <taxon>Paenibacillaceae</taxon>
        <taxon>Paenibacillus</taxon>
    </lineage>
</organism>
<reference evidence="3 4" key="1">
    <citation type="submission" date="2017-06" db="EMBL/GenBank/DDBJ databases">
        <title>Complete genome sequence of Paenibacillus donghaensis KCTC 13049T isolated from East Sea sediment, South Korea.</title>
        <authorList>
            <person name="Jung B.K."/>
            <person name="Hong S.-J."/>
            <person name="Shin J.-H."/>
        </authorList>
    </citation>
    <scope>NUCLEOTIDE SEQUENCE [LARGE SCALE GENOMIC DNA]</scope>
    <source>
        <strain evidence="3 4">KCTC 13049</strain>
    </source>
</reference>
<dbReference type="KEGG" id="pdh:B9T62_08705"/>
<protein>
    <recommendedName>
        <fullName evidence="5">DUF4367 domain-containing protein</fullName>
    </recommendedName>
</protein>
<sequence>MNKMTVILLIIPLLTGCAGSASDSGREVSGGSSVASPASSTAQASPAAQASSAASASPPATAPPTASASDSAVQYVLGPQQLQPNFGFADESGRYILVTGHEEGEQEQMERLDTAIGVNGQVWSVKFKQWQPGSEKSNAREAAHNFANLPGYLFVLEDGGAVKDRNYYLADSSQLDVQSLIPVKTPATQAAAEAVPDQLRSSITAAKGREIQKIWKLADLTEEREVYVVQFVRMDKDMLFSIVVSERGSLAFMDYPAEIGDNEYSVWRVDDGGEIMPETFSVIFAAQTKNGLLLGLEWWGAEGVITYFVTREGAGFKELDIQYSRYTSPL</sequence>
<dbReference type="PROSITE" id="PS51257">
    <property type="entry name" value="PROKAR_LIPOPROTEIN"/>
    <property type="match status" value="1"/>
</dbReference>
<feature type="chain" id="PRO_5016354693" description="DUF4367 domain-containing protein" evidence="2">
    <location>
        <begin position="21"/>
        <end position="330"/>
    </location>
</feature>
<dbReference type="RefSeq" id="WP_087914871.1">
    <property type="nucleotide sequence ID" value="NZ_CP021780.1"/>
</dbReference>
<feature type="compositionally biased region" description="Low complexity" evidence="1">
    <location>
        <begin position="32"/>
        <end position="67"/>
    </location>
</feature>
<feature type="signal peptide" evidence="2">
    <location>
        <begin position="1"/>
        <end position="20"/>
    </location>
</feature>
<keyword evidence="4" id="KW-1185">Reference proteome</keyword>